<name>A0A919B7X1_9ACTN</name>
<gene>
    <name evidence="1" type="ORF">GCM10010218_48930</name>
</gene>
<reference evidence="1" key="2">
    <citation type="submission" date="2020-09" db="EMBL/GenBank/DDBJ databases">
        <authorList>
            <person name="Sun Q."/>
            <person name="Ohkuma M."/>
        </authorList>
    </citation>
    <scope>NUCLEOTIDE SEQUENCE</scope>
    <source>
        <strain evidence="1">JCM 4059</strain>
    </source>
</reference>
<organism evidence="1 2">
    <name type="scientific">Streptomyces mashuensis</name>
    <dbReference type="NCBI Taxonomy" id="33904"/>
    <lineage>
        <taxon>Bacteria</taxon>
        <taxon>Bacillati</taxon>
        <taxon>Actinomycetota</taxon>
        <taxon>Actinomycetes</taxon>
        <taxon>Kitasatosporales</taxon>
        <taxon>Streptomycetaceae</taxon>
        <taxon>Streptomyces</taxon>
    </lineage>
</organism>
<dbReference type="Proteomes" id="UP000638313">
    <property type="component" value="Unassembled WGS sequence"/>
</dbReference>
<protein>
    <submittedName>
        <fullName evidence="1">Uncharacterized protein</fullName>
    </submittedName>
</protein>
<proteinExistence type="predicted"/>
<accession>A0A919B7X1</accession>
<sequence>MYVAHIGPAWHKRFGTYRQAVDYAASYGLPSVFVELNLWKHKYTR</sequence>
<dbReference type="EMBL" id="BNBD01000011">
    <property type="protein sequence ID" value="GHF61602.1"/>
    <property type="molecule type" value="Genomic_DNA"/>
</dbReference>
<reference evidence="1" key="1">
    <citation type="journal article" date="2014" name="Int. J. Syst. Evol. Microbiol.">
        <title>Complete genome sequence of Corynebacterium casei LMG S-19264T (=DSM 44701T), isolated from a smear-ripened cheese.</title>
        <authorList>
            <consortium name="US DOE Joint Genome Institute (JGI-PGF)"/>
            <person name="Walter F."/>
            <person name="Albersmeier A."/>
            <person name="Kalinowski J."/>
            <person name="Ruckert C."/>
        </authorList>
    </citation>
    <scope>NUCLEOTIDE SEQUENCE</scope>
    <source>
        <strain evidence="1">JCM 4059</strain>
    </source>
</reference>
<dbReference type="AlphaFoldDB" id="A0A919B7X1"/>
<keyword evidence="2" id="KW-1185">Reference proteome</keyword>
<comment type="caution">
    <text evidence="1">The sequence shown here is derived from an EMBL/GenBank/DDBJ whole genome shotgun (WGS) entry which is preliminary data.</text>
</comment>
<evidence type="ECO:0000313" key="2">
    <source>
        <dbReference type="Proteomes" id="UP000638313"/>
    </source>
</evidence>
<evidence type="ECO:0000313" key="1">
    <source>
        <dbReference type="EMBL" id="GHF61602.1"/>
    </source>
</evidence>